<organism evidence="9 10">
    <name type="scientific">Caulobacter segnis</name>
    <dbReference type="NCBI Taxonomy" id="88688"/>
    <lineage>
        <taxon>Bacteria</taxon>
        <taxon>Pseudomonadati</taxon>
        <taxon>Pseudomonadota</taxon>
        <taxon>Alphaproteobacteria</taxon>
        <taxon>Caulobacterales</taxon>
        <taxon>Caulobacteraceae</taxon>
        <taxon>Caulobacter</taxon>
    </lineage>
</organism>
<dbReference type="InterPro" id="IPR036188">
    <property type="entry name" value="FAD/NAD-bd_sf"/>
</dbReference>
<evidence type="ECO:0000256" key="2">
    <source>
        <dbReference type="ARBA" id="ARBA00007330"/>
    </source>
</evidence>
<evidence type="ECO:0000313" key="10">
    <source>
        <dbReference type="Proteomes" id="UP000240527"/>
    </source>
</evidence>
<name>A0ABM6TJH5_9CAUL</name>
<keyword evidence="5 6" id="KW-0560">Oxidoreductase</keyword>
<accession>A0ABM6TJH5</accession>
<proteinExistence type="inferred from homology"/>
<evidence type="ECO:0000259" key="8">
    <source>
        <dbReference type="Pfam" id="PF16901"/>
    </source>
</evidence>
<dbReference type="Gene3D" id="3.50.50.60">
    <property type="entry name" value="FAD/NAD(P)-binding domain"/>
    <property type="match status" value="1"/>
</dbReference>
<sequence length="515" mass="56492">MEFDLLVVGGGVNGAGIARDAAGRGLSVLLVEQNDLASATSSASTKLVHGGLRYLEYYEFKLVREALEERETLLAMAPHIIWPLRFVLPHAHATRPAWLVRLGLFLYDHLGGRKRLPGSRGLSLKGAPEGAALKPEYGKAFAYSDCWVDDARLVTLNAMDARERGAVVETRTKLVSARREGSSWAARLKPVDGPARQVRARVIVNAAGPWVSEVLTDALDVTTGSGTRLIKGSHIIVPRLFEGEHAYMLQNPDRRIVFAIPYEDRFTLVGTTDVAWYAPPGPAKISAEEVDYLCESINRYFARSLTPSDVVWSYAGVRPLFDDHADSASAVTRDYVLEVDAPEGAAPVLSVFGGKITTYRHLADQAMNRLSAFFPQAGRSWTRGAVLPGGDLPDLDREALARALRAEFPFLPAEMAKRFARSYGTRARRILADAKTLADLGEAFGAGLHAAEVDYLIAEEWARTAEDILYRRSKLGLHLSPDGAARLDGYVRARLSPPDCLANSENWLDQRRTTV</sequence>
<reference evidence="9 10" key="1">
    <citation type="journal article" date="2015" name="Biotechnol. Bioeng.">
        <title>Genome sequence and phenotypic characterization of Caulobacter segnis.</title>
        <authorList>
            <person name="Patel S."/>
            <person name="Fletcher B."/>
            <person name="Scott D.C."/>
            <person name="Ely B."/>
        </authorList>
    </citation>
    <scope>NUCLEOTIDE SEQUENCE [LARGE SCALE GENOMIC DNA]</scope>
    <source>
        <strain evidence="9 10">TK0059</strain>
    </source>
</reference>
<dbReference type="NCBIfam" id="NF009906">
    <property type="entry name" value="PRK13369.1"/>
    <property type="match status" value="1"/>
</dbReference>
<protein>
    <recommendedName>
        <fullName evidence="6">Glycerol-3-phosphate dehydrogenase</fullName>
        <ecNumber evidence="6">1.1.5.3</ecNumber>
    </recommendedName>
</protein>
<dbReference type="PROSITE" id="PS00977">
    <property type="entry name" value="FAD_G3PDH_1"/>
    <property type="match status" value="1"/>
</dbReference>
<dbReference type="InterPro" id="IPR038299">
    <property type="entry name" value="DAO_C_sf"/>
</dbReference>
<dbReference type="EMBL" id="CP027850">
    <property type="protein sequence ID" value="AVQ03364.1"/>
    <property type="molecule type" value="Genomic_DNA"/>
</dbReference>
<dbReference type="Gene3D" id="3.30.9.10">
    <property type="entry name" value="D-Amino Acid Oxidase, subunit A, domain 2"/>
    <property type="match status" value="1"/>
</dbReference>
<dbReference type="RefSeq" id="WP_013080370.1">
    <property type="nucleotide sequence ID" value="NZ_CP027850.1"/>
</dbReference>
<dbReference type="PRINTS" id="PR01001">
    <property type="entry name" value="FADG3PDH"/>
</dbReference>
<evidence type="ECO:0000259" key="7">
    <source>
        <dbReference type="Pfam" id="PF01266"/>
    </source>
</evidence>
<evidence type="ECO:0000256" key="5">
    <source>
        <dbReference type="ARBA" id="ARBA00023002"/>
    </source>
</evidence>
<dbReference type="InterPro" id="IPR031656">
    <property type="entry name" value="DAO_C"/>
</dbReference>
<keyword evidence="10" id="KW-1185">Reference proteome</keyword>
<dbReference type="Pfam" id="PF16901">
    <property type="entry name" value="DAO_C"/>
    <property type="match status" value="1"/>
</dbReference>
<keyword evidence="3 6" id="KW-0285">Flavoprotein</keyword>
<feature type="domain" description="Alpha-glycerophosphate oxidase C-terminal" evidence="8">
    <location>
        <begin position="381"/>
        <end position="477"/>
    </location>
</feature>
<evidence type="ECO:0000256" key="4">
    <source>
        <dbReference type="ARBA" id="ARBA00022827"/>
    </source>
</evidence>
<dbReference type="Proteomes" id="UP000240527">
    <property type="component" value="Chromosome"/>
</dbReference>
<dbReference type="InterPro" id="IPR006076">
    <property type="entry name" value="FAD-dep_OxRdtase"/>
</dbReference>
<dbReference type="PANTHER" id="PTHR11985:SF15">
    <property type="entry name" value="GLYCEROL-3-PHOSPHATE DEHYDROGENASE, MITOCHONDRIAL"/>
    <property type="match status" value="1"/>
</dbReference>
<comment type="cofactor">
    <cofactor evidence="1 6">
        <name>FAD</name>
        <dbReference type="ChEBI" id="CHEBI:57692"/>
    </cofactor>
</comment>
<dbReference type="Pfam" id="PF01266">
    <property type="entry name" value="DAO"/>
    <property type="match status" value="1"/>
</dbReference>
<gene>
    <name evidence="9" type="ORF">B7G68_16830</name>
</gene>
<dbReference type="SUPFAM" id="SSF51905">
    <property type="entry name" value="FAD/NAD(P)-binding domain"/>
    <property type="match status" value="1"/>
</dbReference>
<dbReference type="EC" id="1.1.5.3" evidence="6"/>
<dbReference type="NCBIfam" id="NF008899">
    <property type="entry name" value="PRK12266.1"/>
    <property type="match status" value="1"/>
</dbReference>
<evidence type="ECO:0000256" key="6">
    <source>
        <dbReference type="RuleBase" id="RU361217"/>
    </source>
</evidence>
<dbReference type="PROSITE" id="PS00978">
    <property type="entry name" value="FAD_G3PDH_2"/>
    <property type="match status" value="1"/>
</dbReference>
<comment type="similarity">
    <text evidence="2 6">Belongs to the FAD-dependent glycerol-3-phosphate dehydrogenase family.</text>
</comment>
<evidence type="ECO:0000256" key="3">
    <source>
        <dbReference type="ARBA" id="ARBA00022630"/>
    </source>
</evidence>
<keyword evidence="4" id="KW-0274">FAD</keyword>
<evidence type="ECO:0000313" key="9">
    <source>
        <dbReference type="EMBL" id="AVQ03364.1"/>
    </source>
</evidence>
<dbReference type="Gene3D" id="1.10.8.870">
    <property type="entry name" value="Alpha-glycerophosphate oxidase, cap domain"/>
    <property type="match status" value="1"/>
</dbReference>
<dbReference type="InterPro" id="IPR000447">
    <property type="entry name" value="G3P_DH_FAD-dep"/>
</dbReference>
<evidence type="ECO:0000256" key="1">
    <source>
        <dbReference type="ARBA" id="ARBA00001974"/>
    </source>
</evidence>
<dbReference type="PANTHER" id="PTHR11985">
    <property type="entry name" value="GLYCEROL-3-PHOSPHATE DEHYDROGENASE"/>
    <property type="match status" value="1"/>
</dbReference>
<feature type="domain" description="FAD dependent oxidoreductase" evidence="7">
    <location>
        <begin position="4"/>
        <end position="338"/>
    </location>
</feature>
<comment type="catalytic activity">
    <reaction evidence="6">
        <text>a quinone + sn-glycerol 3-phosphate = dihydroxyacetone phosphate + a quinol</text>
        <dbReference type="Rhea" id="RHEA:18977"/>
        <dbReference type="ChEBI" id="CHEBI:24646"/>
        <dbReference type="ChEBI" id="CHEBI:57597"/>
        <dbReference type="ChEBI" id="CHEBI:57642"/>
        <dbReference type="ChEBI" id="CHEBI:132124"/>
        <dbReference type="EC" id="1.1.5.3"/>
    </reaction>
</comment>